<evidence type="ECO:0000313" key="2">
    <source>
        <dbReference type="Proteomes" id="UP000827544"/>
    </source>
</evidence>
<dbReference type="EMBL" id="OK499992">
    <property type="protein sequence ID" value="UGO50861.1"/>
    <property type="molecule type" value="Genomic_DNA"/>
</dbReference>
<evidence type="ECO:0000313" key="1">
    <source>
        <dbReference type="EMBL" id="UGO50861.1"/>
    </source>
</evidence>
<organism evidence="1 2">
    <name type="scientific">Bacillus phage vB_BanS_Nate</name>
    <dbReference type="NCBI Taxonomy" id="2894788"/>
    <lineage>
        <taxon>Viruses</taxon>
        <taxon>Duplodnaviria</taxon>
        <taxon>Heunggongvirae</taxon>
        <taxon>Uroviricota</taxon>
        <taxon>Caudoviricetes</taxon>
        <taxon>Joanripponvirinae</taxon>
        <taxon>Natevirus</taxon>
        <taxon>Natevirus nate</taxon>
    </lineage>
</organism>
<reference evidence="1" key="1">
    <citation type="submission" date="2021-10" db="EMBL/GenBank/DDBJ databases">
        <authorList>
            <person name="Lavering E.D."/>
            <person name="James R."/>
            <person name="Fairholm J.D."/>
            <person name="Ogilvie B.H."/>
            <person name="Thurgood T.L."/>
            <person name="Robison R.A."/>
            <person name="Grose J.H."/>
        </authorList>
    </citation>
    <scope>NUCLEOTIDE SEQUENCE</scope>
</reference>
<sequence length="78" mass="9021">MRAENIKNYVNQNVKIAYWGNWEEAIPTGEGFTYEKREGFVTIEGKVFLHEGNAMILQQTGEVNQFLNNNTEIKLEVL</sequence>
<gene>
    <name evidence="1" type="ORF">NATE_8</name>
</gene>
<protein>
    <submittedName>
        <fullName evidence="1">Uncharacterized protein</fullName>
    </submittedName>
</protein>
<name>A0AAE8YVM8_9CAUD</name>
<accession>A0AAE8YVM8</accession>
<keyword evidence="2" id="KW-1185">Reference proteome</keyword>
<proteinExistence type="predicted"/>
<dbReference type="Proteomes" id="UP000827544">
    <property type="component" value="Segment"/>
</dbReference>